<dbReference type="PANTHER" id="PTHR10933">
    <property type="entry name" value="IMMUNOGLOBULIN-BINDING PROTEIN 1"/>
    <property type="match status" value="1"/>
</dbReference>
<evidence type="ECO:0008006" key="5">
    <source>
        <dbReference type="Google" id="ProtNLM"/>
    </source>
</evidence>
<evidence type="ECO:0000256" key="1">
    <source>
        <dbReference type="ARBA" id="ARBA00034730"/>
    </source>
</evidence>
<reference evidence="3" key="1">
    <citation type="submission" date="2020-07" db="EMBL/GenBank/DDBJ databases">
        <authorList>
            <person name="Nazaruddin N."/>
        </authorList>
    </citation>
    <scope>NUCLEOTIDE SEQUENCE</scope>
</reference>
<gene>
    <name evidence="3" type="ORF">MHI_LOCUS638581</name>
</gene>
<dbReference type="InterPro" id="IPR038511">
    <property type="entry name" value="TAP42/TAP46-like_sf"/>
</dbReference>
<comment type="similarity">
    <text evidence="1">Belongs to the IGBP1/TAP42 family.</text>
</comment>
<dbReference type="PANTHER" id="PTHR10933:SF9">
    <property type="entry name" value="IMMUNOGLOBULIN-BINDING PROTEIN 1"/>
    <property type="match status" value="1"/>
</dbReference>
<dbReference type="OrthoDB" id="10261753at2759"/>
<feature type="region of interest" description="Disordered" evidence="2">
    <location>
        <begin position="318"/>
        <end position="366"/>
    </location>
</feature>
<proteinExistence type="inferred from homology"/>
<name>A0A6V7H899_9HYME</name>
<dbReference type="FunFam" id="1.25.40.540:FF:000003">
    <property type="entry name" value="Immunoglobulin (CD79A)-binding protein 1"/>
    <property type="match status" value="1"/>
</dbReference>
<evidence type="ECO:0000313" key="3">
    <source>
        <dbReference type="EMBL" id="CAD1476327.1"/>
    </source>
</evidence>
<dbReference type="InterPro" id="IPR007304">
    <property type="entry name" value="TAP46-like"/>
</dbReference>
<dbReference type="GO" id="GO:0051721">
    <property type="term" value="F:protein phosphatase 2A binding"/>
    <property type="evidence" value="ECO:0007669"/>
    <property type="project" value="TreeGrafter"/>
</dbReference>
<dbReference type="Pfam" id="PF04177">
    <property type="entry name" value="TAP42"/>
    <property type="match status" value="1"/>
</dbReference>
<keyword evidence="4" id="KW-1185">Reference proteome</keyword>
<sequence length="366" mass="42379">MLAMSKENPSSSENNGRDASTLSELFDKAFELFNNINKTDEPTNSSKVQSDIRRAMNMLEEATRLVSIVDMFSQNESFEEVATENVKYFLLPAFLGTLTTKICNTDDRMNIVNVAEIYFVDFLKRVKAYGLTDIEIPEIKPERENESVSTKVRTNAELITEMVNRRNTKLQRFKEQKQLESRLEILRKSLSDPNIDDEVKRDYFVTLIKLYVNLTIEELNSLAAEKPILEHMKNVGKAETMSAQNVSQKRKPSPPKLRPIIITRNDVEKKVFGVGYPSLPVLTVQEFYEQRVKDGDWPGPLQQQHQTNSRCLQDLANRSEMDEEQEDVKKEEMIETDDPETLRQLRAMDEYKDTHRRGWGNRANRS</sequence>
<accession>A0A6V7H899</accession>
<comment type="caution">
    <text evidence="3">The sequence shown here is derived from an EMBL/GenBank/DDBJ whole genome shotgun (WGS) entry which is preliminary data.</text>
</comment>
<evidence type="ECO:0000256" key="2">
    <source>
        <dbReference type="SAM" id="MobiDB-lite"/>
    </source>
</evidence>
<dbReference type="EMBL" id="CAJDYZ010009251">
    <property type="protein sequence ID" value="CAD1476327.1"/>
    <property type="molecule type" value="Genomic_DNA"/>
</dbReference>
<dbReference type="GO" id="GO:0005829">
    <property type="term" value="C:cytosol"/>
    <property type="evidence" value="ECO:0007669"/>
    <property type="project" value="TreeGrafter"/>
</dbReference>
<evidence type="ECO:0000313" key="4">
    <source>
        <dbReference type="Proteomes" id="UP000752696"/>
    </source>
</evidence>
<dbReference type="GO" id="GO:0035303">
    <property type="term" value="P:regulation of dephosphorylation"/>
    <property type="evidence" value="ECO:0007669"/>
    <property type="project" value="TreeGrafter"/>
</dbReference>
<feature type="compositionally biased region" description="Basic residues" evidence="2">
    <location>
        <begin position="354"/>
        <end position="366"/>
    </location>
</feature>
<protein>
    <recommendedName>
        <fullName evidence="5">Immunoglobulin-binding protein 1</fullName>
    </recommendedName>
</protein>
<organism evidence="3 4">
    <name type="scientific">Heterotrigona itama</name>
    <dbReference type="NCBI Taxonomy" id="395501"/>
    <lineage>
        <taxon>Eukaryota</taxon>
        <taxon>Metazoa</taxon>
        <taxon>Ecdysozoa</taxon>
        <taxon>Arthropoda</taxon>
        <taxon>Hexapoda</taxon>
        <taxon>Insecta</taxon>
        <taxon>Pterygota</taxon>
        <taxon>Neoptera</taxon>
        <taxon>Endopterygota</taxon>
        <taxon>Hymenoptera</taxon>
        <taxon>Apocrita</taxon>
        <taxon>Aculeata</taxon>
        <taxon>Apoidea</taxon>
        <taxon>Anthophila</taxon>
        <taxon>Apidae</taxon>
        <taxon>Heterotrigona</taxon>
    </lineage>
</organism>
<dbReference type="GO" id="GO:0009966">
    <property type="term" value="P:regulation of signal transduction"/>
    <property type="evidence" value="ECO:0007669"/>
    <property type="project" value="InterPro"/>
</dbReference>
<dbReference type="Gene3D" id="1.25.40.540">
    <property type="entry name" value="TAP42-like family"/>
    <property type="match status" value="1"/>
</dbReference>
<dbReference type="AlphaFoldDB" id="A0A6V7H899"/>
<feature type="compositionally biased region" description="Basic and acidic residues" evidence="2">
    <location>
        <begin position="340"/>
        <end position="353"/>
    </location>
</feature>
<dbReference type="Proteomes" id="UP000752696">
    <property type="component" value="Unassembled WGS sequence"/>
</dbReference>